<reference evidence="1 2" key="1">
    <citation type="submission" date="2022-04" db="EMBL/GenBank/DDBJ databases">
        <title>Spirosoma sp. strain RP8 genome sequencing and assembly.</title>
        <authorList>
            <person name="Jung Y."/>
        </authorList>
    </citation>
    <scope>NUCLEOTIDE SEQUENCE [LARGE SCALE GENOMIC DNA]</scope>
    <source>
        <strain evidence="1 2">RP8</strain>
    </source>
</reference>
<proteinExistence type="predicted"/>
<keyword evidence="2" id="KW-1185">Reference proteome</keyword>
<dbReference type="RefSeq" id="WP_248476071.1">
    <property type="nucleotide sequence ID" value="NZ_JALPRF010000001.1"/>
</dbReference>
<sequence length="220" mass="25512">MKKYVLLAIVWLIAVETQAIAKNTWNRGELSLINGTVLTGDLSYNWRAEIVQYRDGNTIKAFSALQVREFKYFDVDQNTLRKFIVADQPDKSSRHRLFLEEFGVGSMMIYRQLRHARDPIHIGNPMNTSIDDKSPKSLDRYVYYIYEGDQMTSLTDFNTELWPRMKAEFDDELTHYSATIQANFSSTLTRLLLIAQYNQLKARANQLTISHSDLQPTSLD</sequence>
<evidence type="ECO:0008006" key="3">
    <source>
        <dbReference type="Google" id="ProtNLM"/>
    </source>
</evidence>
<comment type="caution">
    <text evidence="1">The sequence shown here is derived from an EMBL/GenBank/DDBJ whole genome shotgun (WGS) entry which is preliminary data.</text>
</comment>
<dbReference type="EMBL" id="JALPRF010000001">
    <property type="protein sequence ID" value="MCK8491360.1"/>
    <property type="molecule type" value="Genomic_DNA"/>
</dbReference>
<dbReference type="Proteomes" id="UP001202180">
    <property type="component" value="Unassembled WGS sequence"/>
</dbReference>
<organism evidence="1 2">
    <name type="scientific">Spirosoma liriopis</name>
    <dbReference type="NCBI Taxonomy" id="2937440"/>
    <lineage>
        <taxon>Bacteria</taxon>
        <taxon>Pseudomonadati</taxon>
        <taxon>Bacteroidota</taxon>
        <taxon>Cytophagia</taxon>
        <taxon>Cytophagales</taxon>
        <taxon>Cytophagaceae</taxon>
        <taxon>Spirosoma</taxon>
    </lineage>
</organism>
<name>A0ABT0HIF4_9BACT</name>
<gene>
    <name evidence="1" type="ORF">M0L20_05815</name>
</gene>
<evidence type="ECO:0000313" key="2">
    <source>
        <dbReference type="Proteomes" id="UP001202180"/>
    </source>
</evidence>
<protein>
    <recommendedName>
        <fullName evidence="3">DUF4369 domain-containing protein</fullName>
    </recommendedName>
</protein>
<accession>A0ABT0HIF4</accession>
<evidence type="ECO:0000313" key="1">
    <source>
        <dbReference type="EMBL" id="MCK8491360.1"/>
    </source>
</evidence>